<dbReference type="PANTHER" id="PTHR24114">
    <property type="entry name" value="LEUCINE RICH REPEAT FAMILY PROTEIN"/>
    <property type="match status" value="1"/>
</dbReference>
<dbReference type="AlphaFoldDB" id="A0A8J4Q2Z8"/>
<dbReference type="Pfam" id="PF13516">
    <property type="entry name" value="LRR_6"/>
    <property type="match status" value="5"/>
</dbReference>
<dbReference type="OrthoDB" id="120976at2759"/>
<dbReference type="EMBL" id="AJWJ01000018">
    <property type="protein sequence ID" value="KAF2077827.1"/>
    <property type="molecule type" value="Genomic_DNA"/>
</dbReference>
<dbReference type="InterPro" id="IPR052394">
    <property type="entry name" value="LRR-containing"/>
</dbReference>
<reference evidence="2" key="1">
    <citation type="submission" date="2020-01" db="EMBL/GenBank/DDBJ databases">
        <title>Development of genomics and gene disruption for Polysphondylium violaceum indicates a role for the polyketide synthase stlB in stalk morphogenesis.</title>
        <authorList>
            <person name="Narita B."/>
            <person name="Kawabe Y."/>
            <person name="Kin K."/>
            <person name="Saito T."/>
            <person name="Gibbs R."/>
            <person name="Kuspa A."/>
            <person name="Muzny D."/>
            <person name="Queller D."/>
            <person name="Richards S."/>
            <person name="Strassman J."/>
            <person name="Sucgang R."/>
            <person name="Worley K."/>
            <person name="Schaap P."/>
        </authorList>
    </citation>
    <scope>NUCLEOTIDE SEQUENCE</scope>
    <source>
        <strain evidence="2">QSvi11</strain>
    </source>
</reference>
<evidence type="ECO:0000313" key="2">
    <source>
        <dbReference type="EMBL" id="KAF2077827.1"/>
    </source>
</evidence>
<dbReference type="PANTHER" id="PTHR24114:SF2">
    <property type="entry name" value="F-BOX DOMAIN-CONTAINING PROTEIN-RELATED"/>
    <property type="match status" value="1"/>
</dbReference>
<dbReference type="Gene3D" id="3.80.10.10">
    <property type="entry name" value="Ribonuclease Inhibitor"/>
    <property type="match status" value="2"/>
</dbReference>
<dbReference type="InterPro" id="IPR032675">
    <property type="entry name" value="LRR_dom_sf"/>
</dbReference>
<proteinExistence type="predicted"/>
<keyword evidence="3" id="KW-1185">Reference proteome</keyword>
<dbReference type="Proteomes" id="UP000695562">
    <property type="component" value="Unassembled WGS sequence"/>
</dbReference>
<feature type="compositionally biased region" description="Low complexity" evidence="1">
    <location>
        <begin position="678"/>
        <end position="689"/>
    </location>
</feature>
<feature type="region of interest" description="Disordered" evidence="1">
    <location>
        <begin position="678"/>
        <end position="711"/>
    </location>
</feature>
<organism evidence="2 3">
    <name type="scientific">Polysphondylium violaceum</name>
    <dbReference type="NCBI Taxonomy" id="133409"/>
    <lineage>
        <taxon>Eukaryota</taxon>
        <taxon>Amoebozoa</taxon>
        <taxon>Evosea</taxon>
        <taxon>Eumycetozoa</taxon>
        <taxon>Dictyostelia</taxon>
        <taxon>Dictyosteliales</taxon>
        <taxon>Dictyosteliaceae</taxon>
        <taxon>Polysphondylium</taxon>
    </lineage>
</organism>
<dbReference type="SMART" id="SM00368">
    <property type="entry name" value="LRR_RI"/>
    <property type="match status" value="10"/>
</dbReference>
<protein>
    <recommendedName>
        <fullName evidence="4">Leucine-rich repeat-containing protein</fullName>
    </recommendedName>
</protein>
<evidence type="ECO:0000313" key="3">
    <source>
        <dbReference type="Proteomes" id="UP000695562"/>
    </source>
</evidence>
<name>A0A8J4Q2Z8_9MYCE</name>
<dbReference type="InterPro" id="IPR001611">
    <property type="entry name" value="Leu-rich_rpt"/>
</dbReference>
<sequence length="742" mass="82254">MSTAKYILPNTIFAIIIRKVSEEDPTFHTLIKLSLVCKMWAFQLVPYHFKYLKHSRFDFMLRLATQPIIPKGRECRFTDIQLLRPSKPSISSSLHFSQSKPTTPQLTNGKLLKFLQSCTTLRSLSLYNYSLDNEVNFGSSLCEILKNNDIKLSKLELMNLDLVSNGSSIIISSLKTNCNLTELNLSRNFLREKDGILIGDALKHNKTLTKLDLSFNEFRLSGLKAIMEGLQYNTGITDINLEAVCRLDCMITGFNLSSPPLTPSTNSQVSQLVHSNSFQNSPGSNQYLTVNNNYSNININHSNSNIPSNLSNSNNNIVHNHHNNNTITPSVTTTTTTTNPISHSFNLNLLSITNNSPGNFINSSMGTPPLFMSMINGINDNIYSSSWVPSSPSSISMNTKLIDAIRNLRFNNTIKSINLSHNTFGKPFNLSLGELIQDNNSLKSLQLNYLKLDDESGSRIASSLRTNGSLKSISMIFNQLGKDTGFELANSLSFNRNITHLYLSNNLFSEEVGNEFGTMLKVNSTLLVLDLSDNNIGSNGCKSIFESLKSSNNTLKKLYLRNNKISDNSGPYISSLIKENKSLVTLDLSNNCLQTNSGMLISIALESNSSLKHLNLSNNGLLEPSSNSEANIKRCIQCISNLFLRNKSIEALELDGNYLLDSTNKDIQSLVQRNQSISYQQSSSSSGSGNHHRQHTRSNSKNETSSIGNISLGSNTISNNISIGSKEKKNKIKSSFLNILNK</sequence>
<accession>A0A8J4Q2Z8</accession>
<dbReference type="SUPFAM" id="SSF52047">
    <property type="entry name" value="RNI-like"/>
    <property type="match status" value="2"/>
</dbReference>
<evidence type="ECO:0008006" key="4">
    <source>
        <dbReference type="Google" id="ProtNLM"/>
    </source>
</evidence>
<gene>
    <name evidence="2" type="ORF">CYY_000872</name>
</gene>
<evidence type="ECO:0000256" key="1">
    <source>
        <dbReference type="SAM" id="MobiDB-lite"/>
    </source>
</evidence>
<comment type="caution">
    <text evidence="2">The sequence shown here is derived from an EMBL/GenBank/DDBJ whole genome shotgun (WGS) entry which is preliminary data.</text>
</comment>